<gene>
    <name evidence="1" type="ORF">FC72_GL000499</name>
</gene>
<evidence type="ECO:0000313" key="2">
    <source>
        <dbReference type="Proteomes" id="UP000050929"/>
    </source>
</evidence>
<evidence type="ECO:0000313" key="1">
    <source>
        <dbReference type="EMBL" id="KRK64331.1"/>
    </source>
</evidence>
<dbReference type="EMBL" id="AZDG01000013">
    <property type="protein sequence ID" value="KRK64331.1"/>
    <property type="molecule type" value="Genomic_DNA"/>
</dbReference>
<name>A0A0R1IZT4_9LACO</name>
<accession>A0A0R1IZT4</accession>
<comment type="caution">
    <text evidence="1">The sequence shown here is derived from an EMBL/GenBank/DDBJ whole genome shotgun (WGS) entry which is preliminary data.</text>
</comment>
<reference evidence="1 2" key="1">
    <citation type="journal article" date="2015" name="Genome Announc.">
        <title>Expanding the biotechnology potential of lactobacilli through comparative genomics of 213 strains and associated genera.</title>
        <authorList>
            <person name="Sun Z."/>
            <person name="Harris H.M."/>
            <person name="McCann A."/>
            <person name="Guo C."/>
            <person name="Argimon S."/>
            <person name="Zhang W."/>
            <person name="Yang X."/>
            <person name="Jeffery I.B."/>
            <person name="Cooney J.C."/>
            <person name="Kagawa T.F."/>
            <person name="Liu W."/>
            <person name="Song Y."/>
            <person name="Salvetti E."/>
            <person name="Wrobel A."/>
            <person name="Rasinkangas P."/>
            <person name="Parkhill J."/>
            <person name="Rea M.C."/>
            <person name="O'Sullivan O."/>
            <person name="Ritari J."/>
            <person name="Douillard F.P."/>
            <person name="Paul Ross R."/>
            <person name="Yang R."/>
            <person name="Briner A.E."/>
            <person name="Felis G.E."/>
            <person name="de Vos W.M."/>
            <person name="Barrangou R."/>
            <person name="Klaenhammer T.R."/>
            <person name="Caufield P.W."/>
            <person name="Cui Y."/>
            <person name="Zhang H."/>
            <person name="O'Toole P.W."/>
        </authorList>
    </citation>
    <scope>NUCLEOTIDE SEQUENCE [LARGE SCALE GENOMIC DNA]</scope>
    <source>
        <strain evidence="1 2">DSM 20183</strain>
    </source>
</reference>
<dbReference type="RefSeq" id="WP_057766052.1">
    <property type="nucleotide sequence ID" value="NZ_AZDG01000013.1"/>
</dbReference>
<keyword evidence="2" id="KW-1185">Reference proteome</keyword>
<organism evidence="1 2">
    <name type="scientific">Companilactobacillus tucceti DSM 20183</name>
    <dbReference type="NCBI Taxonomy" id="1423811"/>
    <lineage>
        <taxon>Bacteria</taxon>
        <taxon>Bacillati</taxon>
        <taxon>Bacillota</taxon>
        <taxon>Bacilli</taxon>
        <taxon>Lactobacillales</taxon>
        <taxon>Lactobacillaceae</taxon>
        <taxon>Companilactobacillus</taxon>
    </lineage>
</organism>
<protein>
    <submittedName>
        <fullName evidence="1">Uncharacterized protein</fullName>
    </submittedName>
</protein>
<sequence length="79" mass="8198">MTAKALQSTIGINSNLTKALTGFNAPTVKISPLSSEVTDAITNQTKAIANVTNNLKVGTSLSKELSGKNPLNTSGCLFF</sequence>
<dbReference type="PATRIC" id="fig|1423811.3.peg.502"/>
<dbReference type="Proteomes" id="UP000050929">
    <property type="component" value="Unassembled WGS sequence"/>
</dbReference>
<proteinExistence type="predicted"/>
<dbReference type="AlphaFoldDB" id="A0A0R1IZT4"/>